<evidence type="ECO:0000313" key="3">
    <source>
        <dbReference type="Proteomes" id="UP000076858"/>
    </source>
</evidence>
<evidence type="ECO:0000256" key="1">
    <source>
        <dbReference type="SAM" id="SignalP"/>
    </source>
</evidence>
<keyword evidence="3" id="KW-1185">Reference proteome</keyword>
<dbReference type="AlphaFoldDB" id="A0A164DEJ3"/>
<feature type="non-terminal residue" evidence="2">
    <location>
        <position position="1"/>
    </location>
</feature>
<sequence>DHRRKFWLGCAVLAQWLSPFPCNVVSPCSIPATSKFPCPPCSPSMRSLRSLSPS</sequence>
<feature type="non-terminal residue" evidence="2">
    <location>
        <position position="54"/>
    </location>
</feature>
<feature type="chain" id="PRO_5007849551" evidence="1">
    <location>
        <begin position="23"/>
        <end position="54"/>
    </location>
</feature>
<protein>
    <submittedName>
        <fullName evidence="2">Uncharacterized protein</fullName>
    </submittedName>
</protein>
<gene>
    <name evidence="2" type="ORF">APZ42_010409</name>
</gene>
<comment type="caution">
    <text evidence="2">The sequence shown here is derived from an EMBL/GenBank/DDBJ whole genome shotgun (WGS) entry which is preliminary data.</text>
</comment>
<name>A0A164DEJ3_9CRUS</name>
<proteinExistence type="predicted"/>
<keyword evidence="1" id="KW-0732">Signal</keyword>
<evidence type="ECO:0000313" key="2">
    <source>
        <dbReference type="EMBL" id="KZR95693.1"/>
    </source>
</evidence>
<feature type="signal peptide" evidence="1">
    <location>
        <begin position="1"/>
        <end position="22"/>
    </location>
</feature>
<reference evidence="2 3" key="1">
    <citation type="submission" date="2016-03" db="EMBL/GenBank/DDBJ databases">
        <title>EvidentialGene: Evidence-directed Construction of Genes on Genomes.</title>
        <authorList>
            <person name="Gilbert D.G."/>
            <person name="Choi J.-H."/>
            <person name="Mockaitis K."/>
            <person name="Colbourne J."/>
            <person name="Pfrender M."/>
        </authorList>
    </citation>
    <scope>NUCLEOTIDE SEQUENCE [LARGE SCALE GENOMIC DNA]</scope>
    <source>
        <strain evidence="2 3">Xinb3</strain>
        <tissue evidence="2">Complete organism</tissue>
    </source>
</reference>
<accession>A0A164DEJ3</accession>
<dbReference type="EMBL" id="LRGB01027586">
    <property type="protein sequence ID" value="KZR95693.1"/>
    <property type="molecule type" value="Genomic_DNA"/>
</dbReference>
<organism evidence="2 3">
    <name type="scientific">Daphnia magna</name>
    <dbReference type="NCBI Taxonomy" id="35525"/>
    <lineage>
        <taxon>Eukaryota</taxon>
        <taxon>Metazoa</taxon>
        <taxon>Ecdysozoa</taxon>
        <taxon>Arthropoda</taxon>
        <taxon>Crustacea</taxon>
        <taxon>Branchiopoda</taxon>
        <taxon>Diplostraca</taxon>
        <taxon>Cladocera</taxon>
        <taxon>Anomopoda</taxon>
        <taxon>Daphniidae</taxon>
        <taxon>Daphnia</taxon>
    </lineage>
</organism>
<dbReference type="Proteomes" id="UP000076858">
    <property type="component" value="Unassembled WGS sequence"/>
</dbReference>